<evidence type="ECO:0000256" key="1">
    <source>
        <dbReference type="ARBA" id="ARBA00022723"/>
    </source>
</evidence>
<dbReference type="EC" id="4.2.1.113" evidence="4"/>
<comment type="cofactor">
    <cofactor evidence="4">
        <name>a divalent metal cation</name>
        <dbReference type="ChEBI" id="CHEBI:60240"/>
    </cofactor>
</comment>
<comment type="pathway">
    <text evidence="4">Quinol/quinone metabolism; 1,4-dihydroxy-2-naphthoate biosynthesis; 1,4-dihydroxy-2-naphthoate from chorismate: step 4/7.</text>
</comment>
<dbReference type="PANTHER" id="PTHR48073:SF2">
    <property type="entry name" value="O-SUCCINYLBENZOATE SYNTHASE"/>
    <property type="match status" value="1"/>
</dbReference>
<dbReference type="InterPro" id="IPR036849">
    <property type="entry name" value="Enolase-like_C_sf"/>
</dbReference>
<evidence type="ECO:0000256" key="4">
    <source>
        <dbReference type="HAMAP-Rule" id="MF_00470"/>
    </source>
</evidence>
<evidence type="ECO:0000313" key="7">
    <source>
        <dbReference type="Proteomes" id="UP001501094"/>
    </source>
</evidence>
<keyword evidence="4" id="KW-0474">Menaquinone biosynthesis</keyword>
<dbReference type="HAMAP" id="MF_00470">
    <property type="entry name" value="MenC_1"/>
    <property type="match status" value="1"/>
</dbReference>
<evidence type="ECO:0000313" key="6">
    <source>
        <dbReference type="EMBL" id="GAA1849653.1"/>
    </source>
</evidence>
<dbReference type="Gene3D" id="3.20.20.120">
    <property type="entry name" value="Enolase-like C-terminal domain"/>
    <property type="match status" value="1"/>
</dbReference>
<reference evidence="7" key="1">
    <citation type="journal article" date="2019" name="Int. J. Syst. Evol. Microbiol.">
        <title>The Global Catalogue of Microorganisms (GCM) 10K type strain sequencing project: providing services to taxonomists for standard genome sequencing and annotation.</title>
        <authorList>
            <consortium name="The Broad Institute Genomics Platform"/>
            <consortium name="The Broad Institute Genome Sequencing Center for Infectious Disease"/>
            <person name="Wu L."/>
            <person name="Ma J."/>
        </authorList>
    </citation>
    <scope>NUCLEOTIDE SEQUENCE [LARGE SCALE GENOMIC DNA]</scope>
    <source>
        <strain evidence="7">JCM 14326</strain>
    </source>
</reference>
<dbReference type="Pfam" id="PF13378">
    <property type="entry name" value="MR_MLE_C"/>
    <property type="match status" value="1"/>
</dbReference>
<evidence type="ECO:0000259" key="5">
    <source>
        <dbReference type="SMART" id="SM00922"/>
    </source>
</evidence>
<comment type="similarity">
    <text evidence="4">Belongs to the mandelate racemase/muconate lactonizing enzyme family. MenC type 1 subfamily.</text>
</comment>
<keyword evidence="3 4" id="KW-0456">Lyase</keyword>
<keyword evidence="2 4" id="KW-0460">Magnesium</keyword>
<organism evidence="6 7">
    <name type="scientific">Myceligenerans crystallogenes</name>
    <dbReference type="NCBI Taxonomy" id="316335"/>
    <lineage>
        <taxon>Bacteria</taxon>
        <taxon>Bacillati</taxon>
        <taxon>Actinomycetota</taxon>
        <taxon>Actinomycetes</taxon>
        <taxon>Micrococcales</taxon>
        <taxon>Promicromonosporaceae</taxon>
        <taxon>Myceligenerans</taxon>
    </lineage>
</organism>
<dbReference type="SUPFAM" id="SSF51604">
    <property type="entry name" value="Enolase C-terminal domain-like"/>
    <property type="match status" value="1"/>
</dbReference>
<evidence type="ECO:0000256" key="3">
    <source>
        <dbReference type="ARBA" id="ARBA00023239"/>
    </source>
</evidence>
<dbReference type="SFLD" id="SFLDG00180">
    <property type="entry name" value="muconate_cycloisomerase"/>
    <property type="match status" value="1"/>
</dbReference>
<feature type="binding site" evidence="4">
    <location>
        <position position="203"/>
    </location>
    <ligand>
        <name>Mg(2+)</name>
        <dbReference type="ChEBI" id="CHEBI:18420"/>
    </ligand>
</feature>
<dbReference type="EMBL" id="BAAANL010000001">
    <property type="protein sequence ID" value="GAA1849653.1"/>
    <property type="molecule type" value="Genomic_DNA"/>
</dbReference>
<dbReference type="Proteomes" id="UP001501094">
    <property type="component" value="Unassembled WGS sequence"/>
</dbReference>
<sequence>MRQNIVWSTPLRTRFRGLDSRDGVLIRGDAGWGELSPFWEYDDAESATWLRAAREAAEIGWPDPVRDTVPVNVTVPAVGPEKAREIVLASGGCRTAKIKVAQRLPGGSIEPLAAEQERIEAVRAAFDELSDAAGGAPARIRVDANGGWSRDEALRRLPVLDRAAGGDGRAGSVAGLEYVEQPCMSVEDLAAVRRAQHVPVAADESIRRAEDPLRVVRLEAADVVVLKVQPLGGVRACLELAEQVGLPVVVSSALESSVGLAAGVALAAALPELPYACGLATAQLLEHDVVADPLLPVDGALPVRRPVPDANALGRTQASPELGSRWNARLERLERLVPVAAGQPAGRAAT</sequence>
<feature type="binding site" evidence="4">
    <location>
        <position position="143"/>
    </location>
    <ligand>
        <name>Mg(2+)</name>
        <dbReference type="ChEBI" id="CHEBI:18420"/>
    </ligand>
</feature>
<dbReference type="PANTHER" id="PTHR48073">
    <property type="entry name" value="O-SUCCINYLBENZOATE SYNTHASE-RELATED"/>
    <property type="match status" value="1"/>
</dbReference>
<name>A0ABP4ZB47_9MICO</name>
<accession>A0ABP4ZB47</accession>
<feature type="active site" description="Proton acceptor" evidence="4">
    <location>
        <position position="227"/>
    </location>
</feature>
<dbReference type="CDD" id="cd03320">
    <property type="entry name" value="OSBS"/>
    <property type="match status" value="1"/>
</dbReference>
<comment type="catalytic activity">
    <reaction evidence="4">
        <text>(1R,6R)-6-hydroxy-2-succinyl-cyclohexa-2,4-diene-1-carboxylate = 2-succinylbenzoate + H2O</text>
        <dbReference type="Rhea" id="RHEA:10196"/>
        <dbReference type="ChEBI" id="CHEBI:15377"/>
        <dbReference type="ChEBI" id="CHEBI:18325"/>
        <dbReference type="ChEBI" id="CHEBI:58689"/>
        <dbReference type="EC" id="4.2.1.113"/>
    </reaction>
</comment>
<evidence type="ECO:0000256" key="2">
    <source>
        <dbReference type="ARBA" id="ARBA00022842"/>
    </source>
</evidence>
<dbReference type="InterPro" id="IPR029065">
    <property type="entry name" value="Enolase_C-like"/>
</dbReference>
<protein>
    <recommendedName>
        <fullName evidence="4">o-succinylbenzoate synthase</fullName>
        <shortName evidence="4">OSB synthase</shortName>
        <shortName evidence="4">OSBS</shortName>
        <ecNumber evidence="4">4.2.1.113</ecNumber>
    </recommendedName>
    <alternativeName>
        <fullName evidence="4">4-(2'-carboxyphenyl)-4-oxybutyric acid synthase</fullName>
    </alternativeName>
    <alternativeName>
        <fullName evidence="4">o-succinylbenzoic acid synthase</fullName>
    </alternativeName>
</protein>
<feature type="binding site" evidence="4">
    <location>
        <position position="180"/>
    </location>
    <ligand>
        <name>Mg(2+)</name>
        <dbReference type="ChEBI" id="CHEBI:18420"/>
    </ligand>
</feature>
<dbReference type="InterPro" id="IPR013342">
    <property type="entry name" value="Mandelate_racemase_C"/>
</dbReference>
<keyword evidence="1 4" id="KW-0479">Metal-binding</keyword>
<dbReference type="Pfam" id="PF18374">
    <property type="entry name" value="Enolase_like_N"/>
    <property type="match status" value="1"/>
</dbReference>
<gene>
    <name evidence="4" type="primary">menC</name>
    <name evidence="6" type="ORF">GCM10009751_02370</name>
</gene>
<dbReference type="InterPro" id="IPR010196">
    <property type="entry name" value="OSB_synthase_MenC1"/>
</dbReference>
<comment type="caution">
    <text evidence="6">The sequence shown here is derived from an EMBL/GenBank/DDBJ whole genome shotgun (WGS) entry which is preliminary data.</text>
</comment>
<keyword evidence="7" id="KW-1185">Reference proteome</keyword>
<comment type="pathway">
    <text evidence="4">Quinol/quinone metabolism; menaquinone biosynthesis.</text>
</comment>
<proteinExistence type="inferred from homology"/>
<dbReference type="SMART" id="SM00922">
    <property type="entry name" value="MR_MLE"/>
    <property type="match status" value="1"/>
</dbReference>
<comment type="function">
    <text evidence="4">Converts 2-succinyl-6-hydroxy-2,4-cyclohexadiene-1-carboxylate (SHCHC) to 2-succinylbenzoate (OSB).</text>
</comment>
<dbReference type="SFLD" id="SFLDS00001">
    <property type="entry name" value="Enolase"/>
    <property type="match status" value="1"/>
</dbReference>
<dbReference type="RefSeq" id="WP_344098838.1">
    <property type="nucleotide sequence ID" value="NZ_BAAANL010000001.1"/>
</dbReference>
<dbReference type="NCBIfam" id="NF002782">
    <property type="entry name" value="PRK02901.1"/>
    <property type="match status" value="1"/>
</dbReference>
<dbReference type="SFLD" id="SFLDF00009">
    <property type="entry name" value="o-succinylbenzoate_synthase"/>
    <property type="match status" value="1"/>
</dbReference>
<feature type="domain" description="Mandelate racemase/muconate lactonizing enzyme C-terminal" evidence="5">
    <location>
        <begin position="80"/>
        <end position="199"/>
    </location>
</feature>
<feature type="active site" description="Proton donor" evidence="4">
    <location>
        <position position="99"/>
    </location>
</feature>